<dbReference type="SUPFAM" id="SSF55469">
    <property type="entry name" value="FMN-dependent nitroreductase-like"/>
    <property type="match status" value="1"/>
</dbReference>
<sequence length="225" mass="26404">MFENEIFDLIEKRKSTRKYLQKPLKKDDTINIEKILEGIPNITPFKSLNWNYSNSNFSTGKIFSKCNLEDYVSYGFYGEIIILSLTKYGYDTLWNATKKEENSPATLFFGKSENKNPKILNFFLKSQKRKSINEIAKIKSIQTPQIMKIIEAGRWAPSAVNKQPWYFEVYTPDEINIKFNKNNIRNINYIDLGIVISHIYLASIYFYPNSKIKSIDEKSYKIILK</sequence>
<name>A0AA45HHX9_9BACT</name>
<gene>
    <name evidence="4" type="ORF">C7380_11830</name>
</gene>
<proteinExistence type="inferred from homology"/>
<keyword evidence="2" id="KW-0560">Oxidoreductase</keyword>
<dbReference type="GO" id="GO:0016491">
    <property type="term" value="F:oxidoreductase activity"/>
    <property type="evidence" value="ECO:0007669"/>
    <property type="project" value="UniProtKB-KW"/>
</dbReference>
<evidence type="ECO:0000259" key="3">
    <source>
        <dbReference type="Pfam" id="PF14512"/>
    </source>
</evidence>
<dbReference type="Proteomes" id="UP000245921">
    <property type="component" value="Unassembled WGS sequence"/>
</dbReference>
<evidence type="ECO:0000256" key="1">
    <source>
        <dbReference type="ARBA" id="ARBA00007118"/>
    </source>
</evidence>
<organism evidence="4 5">
    <name type="scientific">Oceanotoga teriensis</name>
    <dbReference type="NCBI Taxonomy" id="515440"/>
    <lineage>
        <taxon>Bacteria</taxon>
        <taxon>Thermotogati</taxon>
        <taxon>Thermotogota</taxon>
        <taxon>Thermotogae</taxon>
        <taxon>Petrotogales</taxon>
        <taxon>Petrotogaceae</taxon>
        <taxon>Oceanotoga</taxon>
    </lineage>
</organism>
<evidence type="ECO:0000313" key="4">
    <source>
        <dbReference type="EMBL" id="PWJ88518.1"/>
    </source>
</evidence>
<dbReference type="RefSeq" id="WP_109605883.1">
    <property type="nucleotide sequence ID" value="NZ_JAMHJO010000003.1"/>
</dbReference>
<dbReference type="Gene3D" id="3.40.109.30">
    <property type="entry name" value="putative nitroreductase (tm1586), domain 2"/>
    <property type="match status" value="1"/>
</dbReference>
<dbReference type="CDD" id="cd02062">
    <property type="entry name" value="Nitro_FMN_reductase"/>
    <property type="match status" value="1"/>
</dbReference>
<evidence type="ECO:0000313" key="5">
    <source>
        <dbReference type="Proteomes" id="UP000245921"/>
    </source>
</evidence>
<evidence type="ECO:0000256" key="2">
    <source>
        <dbReference type="ARBA" id="ARBA00023002"/>
    </source>
</evidence>
<reference evidence="4 5" key="1">
    <citation type="submission" date="2018-05" db="EMBL/GenBank/DDBJ databases">
        <title>Genomic Encyclopedia of Type Strains, Phase IV (KMG-IV): sequencing the most valuable type-strain genomes for metagenomic binning, comparative biology and taxonomic classification.</title>
        <authorList>
            <person name="Goeker M."/>
        </authorList>
    </citation>
    <scope>NUCLEOTIDE SEQUENCE [LARGE SCALE GENOMIC DNA]</scope>
    <source>
        <strain evidence="4 5">DSM 24906</strain>
    </source>
</reference>
<accession>A0AA45HHX9</accession>
<protein>
    <submittedName>
        <fullName evidence="4">Nitroreductase</fullName>
    </submittedName>
</protein>
<dbReference type="InterPro" id="IPR000415">
    <property type="entry name" value="Nitroreductase-like"/>
</dbReference>
<feature type="domain" description="Putative nitroreductase TM1586" evidence="3">
    <location>
        <begin position="5"/>
        <end position="203"/>
    </location>
</feature>
<dbReference type="Gene3D" id="3.40.109.10">
    <property type="entry name" value="NADH Oxidase"/>
    <property type="match status" value="1"/>
</dbReference>
<dbReference type="Pfam" id="PF14512">
    <property type="entry name" value="TM1586_NiRdase"/>
    <property type="match status" value="1"/>
</dbReference>
<comment type="caution">
    <text evidence="4">The sequence shown here is derived from an EMBL/GenBank/DDBJ whole genome shotgun (WGS) entry which is preliminary data.</text>
</comment>
<dbReference type="InterPro" id="IPR029478">
    <property type="entry name" value="TM1586_NiRdase"/>
</dbReference>
<dbReference type="AlphaFoldDB" id="A0AA45HHX9"/>
<keyword evidence="5" id="KW-1185">Reference proteome</keyword>
<dbReference type="PANTHER" id="PTHR43673:SF10">
    <property type="entry name" value="NADH DEHYDROGENASE_NAD(P)H NITROREDUCTASE XCC3605-RELATED"/>
    <property type="match status" value="1"/>
</dbReference>
<dbReference type="EMBL" id="QGGI01000018">
    <property type="protein sequence ID" value="PWJ88518.1"/>
    <property type="molecule type" value="Genomic_DNA"/>
</dbReference>
<dbReference type="PANTHER" id="PTHR43673">
    <property type="entry name" value="NAD(P)H NITROREDUCTASE YDGI-RELATED"/>
    <property type="match status" value="1"/>
</dbReference>
<comment type="similarity">
    <text evidence="1">Belongs to the nitroreductase family.</text>
</comment>